<evidence type="ECO:0000313" key="3">
    <source>
        <dbReference type="EMBL" id="CAL4777449.1"/>
    </source>
</evidence>
<dbReference type="EMBL" id="CAMXCT010001445">
    <property type="protein sequence ID" value="CAI3990137.1"/>
    <property type="molecule type" value="Genomic_DNA"/>
</dbReference>
<keyword evidence="3" id="KW-0378">Hydrolase</keyword>
<dbReference type="EMBL" id="CAMXCT020001445">
    <property type="protein sequence ID" value="CAL1143512.1"/>
    <property type="molecule type" value="Genomic_DNA"/>
</dbReference>
<evidence type="ECO:0000256" key="1">
    <source>
        <dbReference type="SAM" id="MobiDB-lite"/>
    </source>
</evidence>
<proteinExistence type="predicted"/>
<feature type="compositionally biased region" description="Basic and acidic residues" evidence="1">
    <location>
        <begin position="152"/>
        <end position="164"/>
    </location>
</feature>
<evidence type="ECO:0000313" key="4">
    <source>
        <dbReference type="Proteomes" id="UP001152797"/>
    </source>
</evidence>
<accession>A0A9P1CDB5</accession>
<protein>
    <submittedName>
        <fullName evidence="3">Ubiquitin-like protease family profile domain-containing protein</fullName>
    </submittedName>
</protein>
<dbReference type="AlphaFoldDB" id="A0A9P1CDB5"/>
<feature type="region of interest" description="Disordered" evidence="1">
    <location>
        <begin position="152"/>
        <end position="175"/>
    </location>
</feature>
<sequence length="358" mass="38341">MSWLSGKRAVNLRRMLAMKMLCELPPVLQWDCIESGLLKVPLNLQALAWKHTVAEPKKAARLALKKLQKNLSKKARKVLAASWRKHLQDKLKGQSLSQAVAAVVPVAGGGKPAKGKNSVKIGEGKAVKKQKLKSKQKMADAKAVKKLLGKSEESKAEAVAEKPAPEQPEESDPVLAKAAKKEQGILFGKAVKLFKEGSNCGCSGTATAHNSVLGTVQISCLGPALATVVVKADEVAEVDPAWKKPLKLKNMKLGQAADYSETLWISAEVLRWHFSQGGTAADILKAQRIELLDPNLTGTLLLDVAPDFVATPETVAAAVEKCKASASTQICPTYAEHHWVLLVLLMPSGTVPEAAVLL</sequence>
<reference evidence="2" key="1">
    <citation type="submission" date="2022-10" db="EMBL/GenBank/DDBJ databases">
        <authorList>
            <person name="Chen Y."/>
            <person name="Dougan E. K."/>
            <person name="Chan C."/>
            <person name="Rhodes N."/>
            <person name="Thang M."/>
        </authorList>
    </citation>
    <scope>NUCLEOTIDE SEQUENCE</scope>
</reference>
<gene>
    <name evidence="2" type="ORF">C1SCF055_LOCUS17154</name>
</gene>
<dbReference type="GO" id="GO:0006508">
    <property type="term" value="P:proteolysis"/>
    <property type="evidence" value="ECO:0007669"/>
    <property type="project" value="UniProtKB-KW"/>
</dbReference>
<dbReference type="GO" id="GO:0008233">
    <property type="term" value="F:peptidase activity"/>
    <property type="evidence" value="ECO:0007669"/>
    <property type="project" value="UniProtKB-KW"/>
</dbReference>
<reference evidence="3 4" key="2">
    <citation type="submission" date="2024-05" db="EMBL/GenBank/DDBJ databases">
        <authorList>
            <person name="Chen Y."/>
            <person name="Shah S."/>
            <person name="Dougan E. K."/>
            <person name="Thang M."/>
            <person name="Chan C."/>
        </authorList>
    </citation>
    <scope>NUCLEOTIDE SEQUENCE [LARGE SCALE GENOMIC DNA]</scope>
</reference>
<keyword evidence="3" id="KW-0645">Protease</keyword>
<organism evidence="2">
    <name type="scientific">Cladocopium goreaui</name>
    <dbReference type="NCBI Taxonomy" id="2562237"/>
    <lineage>
        <taxon>Eukaryota</taxon>
        <taxon>Sar</taxon>
        <taxon>Alveolata</taxon>
        <taxon>Dinophyceae</taxon>
        <taxon>Suessiales</taxon>
        <taxon>Symbiodiniaceae</taxon>
        <taxon>Cladocopium</taxon>
    </lineage>
</organism>
<name>A0A9P1CDB5_9DINO</name>
<keyword evidence="4" id="KW-1185">Reference proteome</keyword>
<dbReference type="Proteomes" id="UP001152797">
    <property type="component" value="Unassembled WGS sequence"/>
</dbReference>
<dbReference type="EMBL" id="CAMXCT030001445">
    <property type="protein sequence ID" value="CAL4777449.1"/>
    <property type="molecule type" value="Genomic_DNA"/>
</dbReference>
<evidence type="ECO:0000313" key="2">
    <source>
        <dbReference type="EMBL" id="CAI3990137.1"/>
    </source>
</evidence>
<comment type="caution">
    <text evidence="2">The sequence shown here is derived from an EMBL/GenBank/DDBJ whole genome shotgun (WGS) entry which is preliminary data.</text>
</comment>